<proteinExistence type="predicted"/>
<reference evidence="1" key="1">
    <citation type="submission" date="2018-06" db="EMBL/GenBank/DDBJ databases">
        <authorList>
            <person name="Zhirakovskaya E."/>
        </authorList>
    </citation>
    <scope>NUCLEOTIDE SEQUENCE</scope>
</reference>
<protein>
    <submittedName>
        <fullName evidence="1">Uncharacterized protein</fullName>
    </submittedName>
</protein>
<name>A0A3B0ZYD1_9ZZZZ</name>
<organism evidence="1">
    <name type="scientific">hydrothermal vent metagenome</name>
    <dbReference type="NCBI Taxonomy" id="652676"/>
    <lineage>
        <taxon>unclassified sequences</taxon>
        <taxon>metagenomes</taxon>
        <taxon>ecological metagenomes</taxon>
    </lineage>
</organism>
<dbReference type="EMBL" id="UOFR01000008">
    <property type="protein sequence ID" value="VAW90949.1"/>
    <property type="molecule type" value="Genomic_DNA"/>
</dbReference>
<accession>A0A3B0ZYD1</accession>
<sequence length="346" mass="37122">MGRNIYQVLIISGILVNGGYAFADSKIKSVNLAKDGIYLNDAQVHVKPVNGKYGQPTKQTVSYHVKMKAACHNENIIKKADVYFGKVSITKKSIEANSNYSKPANLGAKKSSLWVGVTLNVPLSKLGVNPVNACKNLMNQKLSQGVSASQFLASSHVINKNVTLTAVAGCGKFYKAGKDQYKKATLPAKLEIICKAGTTQGIGGILAPKPKPPFQNIKAKSLVTGLTFAPVKKHYTGLCPKALKFKGSITMSGPGTAKYRIAFPGIAQTGWKLLKFNKAGTRNIQVAVFSAKQTFKQASATLEVKSPNVKKAYAKFKVTCVNVELPASNIQAPGAPKRLPKRQLSN</sequence>
<gene>
    <name evidence="1" type="ORF">MNBD_GAMMA21-2266</name>
</gene>
<dbReference type="AlphaFoldDB" id="A0A3B0ZYD1"/>
<evidence type="ECO:0000313" key="1">
    <source>
        <dbReference type="EMBL" id="VAW90949.1"/>
    </source>
</evidence>